<protein>
    <recommendedName>
        <fullName evidence="5">YokE-like PH domain-containing protein</fullName>
    </recommendedName>
</protein>
<reference evidence="3 4" key="1">
    <citation type="submission" date="2017-10" db="EMBL/GenBank/DDBJ databases">
        <title>Paenichitinophaga pekingensis gen. nov., sp. nov., isolated from activated sludge.</title>
        <authorList>
            <person name="Jin D."/>
            <person name="Kong X."/>
            <person name="Deng Y."/>
            <person name="Bai Z."/>
        </authorList>
    </citation>
    <scope>NUCLEOTIDE SEQUENCE [LARGE SCALE GENOMIC DNA]</scope>
    <source>
        <strain evidence="3 4">13</strain>
    </source>
</reference>
<dbReference type="Proteomes" id="UP000220133">
    <property type="component" value="Chromosome"/>
</dbReference>
<gene>
    <name evidence="3" type="ORF">COR50_04505</name>
</gene>
<evidence type="ECO:0000259" key="2">
    <source>
        <dbReference type="Pfam" id="PF14470"/>
    </source>
</evidence>
<name>A0A291QRM7_9BACT</name>
<dbReference type="InterPro" id="IPR039519">
    <property type="entry name" value="YokE-like_PH"/>
</dbReference>
<evidence type="ECO:0000313" key="4">
    <source>
        <dbReference type="Proteomes" id="UP000220133"/>
    </source>
</evidence>
<feature type="domain" description="SHOCT" evidence="1">
    <location>
        <begin position="174"/>
        <end position="200"/>
    </location>
</feature>
<dbReference type="EMBL" id="CP023777">
    <property type="protein sequence ID" value="ATL46494.1"/>
    <property type="molecule type" value="Genomic_DNA"/>
</dbReference>
<accession>A0A291QRM7</accession>
<dbReference type="AlphaFoldDB" id="A0A291QRM7"/>
<feature type="domain" description="YokE-like PH" evidence="2">
    <location>
        <begin position="29"/>
        <end position="124"/>
    </location>
</feature>
<evidence type="ECO:0000259" key="1">
    <source>
        <dbReference type="Pfam" id="PF09851"/>
    </source>
</evidence>
<keyword evidence="4" id="KW-1185">Reference proteome</keyword>
<organism evidence="3 4">
    <name type="scientific">Chitinophaga caeni</name>
    <dbReference type="NCBI Taxonomy" id="2029983"/>
    <lineage>
        <taxon>Bacteria</taxon>
        <taxon>Pseudomonadati</taxon>
        <taxon>Bacteroidota</taxon>
        <taxon>Chitinophagia</taxon>
        <taxon>Chitinophagales</taxon>
        <taxon>Chitinophagaceae</taxon>
        <taxon>Chitinophaga</taxon>
    </lineage>
</organism>
<dbReference type="RefSeq" id="WP_098192882.1">
    <property type="nucleotide sequence ID" value="NZ_CP023777.1"/>
</dbReference>
<proteinExistence type="predicted"/>
<evidence type="ECO:0000313" key="3">
    <source>
        <dbReference type="EMBL" id="ATL46494.1"/>
    </source>
</evidence>
<sequence length="203" mass="23128">MIENLKKLLNEEQDPKAVEKIMGKLNGLLMKGEEVTYIAVQKKPAINLSPDCVALTNKRIIFCRPKTLGLTMEFQDYVWKDVFDCHMREGILGAVFSIKTITGFVNRMDFLPKMQARKLYTMAQEQEEIQKEIRRQLALEEKRAAAGNVMVNANVPNTPDTNGLNSIKEDPAQTLQKLKSLLDNQLITEDEYNAKKAEILSRI</sequence>
<dbReference type="KEGG" id="cbae:COR50_04505"/>
<dbReference type="Pfam" id="PF09851">
    <property type="entry name" value="SHOCT"/>
    <property type="match status" value="1"/>
</dbReference>
<dbReference type="OrthoDB" id="669357at2"/>
<evidence type="ECO:0008006" key="5">
    <source>
        <dbReference type="Google" id="ProtNLM"/>
    </source>
</evidence>
<dbReference type="Pfam" id="PF14470">
    <property type="entry name" value="bPH_3"/>
    <property type="match status" value="1"/>
</dbReference>
<dbReference type="InterPro" id="IPR018649">
    <property type="entry name" value="SHOCT"/>
</dbReference>